<dbReference type="EMBL" id="JAUESC010000001">
    <property type="protein sequence ID" value="KAK0606755.1"/>
    <property type="molecule type" value="Genomic_DNA"/>
</dbReference>
<evidence type="ECO:0000313" key="2">
    <source>
        <dbReference type="Proteomes" id="UP001168877"/>
    </source>
</evidence>
<name>A0AA39TMM6_ACESA</name>
<comment type="caution">
    <text evidence="1">The sequence shown here is derived from an EMBL/GenBank/DDBJ whole genome shotgun (WGS) entry which is preliminary data.</text>
</comment>
<reference evidence="1" key="1">
    <citation type="journal article" date="2022" name="Plant J.">
        <title>Strategies of tolerance reflected in two North American maple genomes.</title>
        <authorList>
            <person name="McEvoy S.L."/>
            <person name="Sezen U.U."/>
            <person name="Trouern-Trend A."/>
            <person name="McMahon S.M."/>
            <person name="Schaberg P.G."/>
            <person name="Yang J."/>
            <person name="Wegrzyn J.L."/>
            <person name="Swenson N.G."/>
        </authorList>
    </citation>
    <scope>NUCLEOTIDE SEQUENCE</scope>
    <source>
        <strain evidence="1">NS2018</strain>
    </source>
</reference>
<evidence type="ECO:0000313" key="1">
    <source>
        <dbReference type="EMBL" id="KAK0606755.1"/>
    </source>
</evidence>
<accession>A0AA39TMM6</accession>
<protein>
    <submittedName>
        <fullName evidence="1">Uncharacterized protein</fullName>
    </submittedName>
</protein>
<organism evidence="1 2">
    <name type="scientific">Acer saccharum</name>
    <name type="common">Sugar maple</name>
    <dbReference type="NCBI Taxonomy" id="4024"/>
    <lineage>
        <taxon>Eukaryota</taxon>
        <taxon>Viridiplantae</taxon>
        <taxon>Streptophyta</taxon>
        <taxon>Embryophyta</taxon>
        <taxon>Tracheophyta</taxon>
        <taxon>Spermatophyta</taxon>
        <taxon>Magnoliopsida</taxon>
        <taxon>eudicotyledons</taxon>
        <taxon>Gunneridae</taxon>
        <taxon>Pentapetalae</taxon>
        <taxon>rosids</taxon>
        <taxon>malvids</taxon>
        <taxon>Sapindales</taxon>
        <taxon>Sapindaceae</taxon>
        <taxon>Hippocastanoideae</taxon>
        <taxon>Acereae</taxon>
        <taxon>Acer</taxon>
    </lineage>
</organism>
<dbReference type="Proteomes" id="UP001168877">
    <property type="component" value="Unassembled WGS sequence"/>
</dbReference>
<sequence length="143" mass="15201">MGLVIKLGQGQESKILVEKHILGEGRARGELGELALGSPKGASTFWTRELSELRAICLGSPWARFGLVLKNPEGLAGLGRAAWASCLGRPWGDLLELALVGDNLVLAWEQSDLEASCLRSPWGRLGAGSSALCFFLAPFIVNG</sequence>
<gene>
    <name evidence="1" type="ORF">LWI29_003893</name>
</gene>
<reference evidence="1" key="2">
    <citation type="submission" date="2023-06" db="EMBL/GenBank/DDBJ databases">
        <authorList>
            <person name="Swenson N.G."/>
            <person name="Wegrzyn J.L."/>
            <person name="Mcevoy S.L."/>
        </authorList>
    </citation>
    <scope>NUCLEOTIDE SEQUENCE</scope>
    <source>
        <strain evidence="1">NS2018</strain>
        <tissue evidence="1">Leaf</tissue>
    </source>
</reference>
<proteinExistence type="predicted"/>
<keyword evidence="2" id="KW-1185">Reference proteome</keyword>
<dbReference type="AlphaFoldDB" id="A0AA39TMM6"/>